<keyword evidence="2" id="KW-1185">Reference proteome</keyword>
<evidence type="ECO:0000313" key="2">
    <source>
        <dbReference type="Proteomes" id="UP001172386"/>
    </source>
</evidence>
<feature type="non-terminal residue" evidence="1">
    <location>
        <position position="1"/>
    </location>
</feature>
<reference evidence="1" key="1">
    <citation type="submission" date="2022-10" db="EMBL/GenBank/DDBJ databases">
        <title>Culturing micro-colonial fungi from biological soil crusts in the Mojave desert and describing Neophaeococcomyces mojavensis, and introducing the new genera and species Taxawa tesnikishii.</title>
        <authorList>
            <person name="Kurbessoian T."/>
            <person name="Stajich J.E."/>
        </authorList>
    </citation>
    <scope>NUCLEOTIDE SEQUENCE</scope>
    <source>
        <strain evidence="1">JES_112</strain>
    </source>
</reference>
<protein>
    <submittedName>
        <fullName evidence="1">Uncharacterized protein</fullName>
    </submittedName>
</protein>
<comment type="caution">
    <text evidence="1">The sequence shown here is derived from an EMBL/GenBank/DDBJ whole genome shotgun (WGS) entry which is preliminary data.</text>
</comment>
<dbReference type="Proteomes" id="UP001172386">
    <property type="component" value="Unassembled WGS sequence"/>
</dbReference>
<organism evidence="1 2">
    <name type="scientific">Neophaeococcomyces mojaviensis</name>
    <dbReference type="NCBI Taxonomy" id="3383035"/>
    <lineage>
        <taxon>Eukaryota</taxon>
        <taxon>Fungi</taxon>
        <taxon>Dikarya</taxon>
        <taxon>Ascomycota</taxon>
        <taxon>Pezizomycotina</taxon>
        <taxon>Eurotiomycetes</taxon>
        <taxon>Chaetothyriomycetidae</taxon>
        <taxon>Chaetothyriales</taxon>
        <taxon>Chaetothyriales incertae sedis</taxon>
        <taxon>Neophaeococcomyces</taxon>
    </lineage>
</organism>
<gene>
    <name evidence="1" type="ORF">H2198_010785</name>
</gene>
<sequence>AALVVYGVLQTALTALWANQPVLRSWSSTTAAVLTLINAFVFCLISYLEHSRSRTPSTILIVYLLISTICDIVRVRSVWLVAPDSPLARLFTASVVFKFLVLVLEAGEKAQYLPVQTAERRPEETSSIINRGVFYWLNRLMFRGSRHVIFPNELYELKLGMTADQLGDVYLRHWRRACKTGKHAALRSMIQTLRWPLLAPIFPRVCLLALTICKPILLQELLTYLSAPSDTTSKNIGYGLIGAHALVYIGSAVATGFYWYKQYQFLTMVRGCLVPAIGWRTTNLNVQAVGDPKAGVTLMSTDVERITEGLRPLHDFWASILQLGIALYLLQ</sequence>
<accession>A0ACC2ZQK3</accession>
<dbReference type="EMBL" id="JAPDRQ010000421">
    <property type="protein sequence ID" value="KAJ9649890.1"/>
    <property type="molecule type" value="Genomic_DNA"/>
</dbReference>
<name>A0ACC2ZQK3_9EURO</name>
<proteinExistence type="predicted"/>
<evidence type="ECO:0000313" key="1">
    <source>
        <dbReference type="EMBL" id="KAJ9649890.1"/>
    </source>
</evidence>